<keyword evidence="3" id="KW-1185">Reference proteome</keyword>
<dbReference type="Proteomes" id="UP000182658">
    <property type="component" value="Unassembled WGS sequence"/>
</dbReference>
<organism evidence="2 3">
    <name type="scientific">Coniochaeta ligniaria NRRL 30616</name>
    <dbReference type="NCBI Taxonomy" id="1408157"/>
    <lineage>
        <taxon>Eukaryota</taxon>
        <taxon>Fungi</taxon>
        <taxon>Dikarya</taxon>
        <taxon>Ascomycota</taxon>
        <taxon>Pezizomycotina</taxon>
        <taxon>Sordariomycetes</taxon>
        <taxon>Sordariomycetidae</taxon>
        <taxon>Coniochaetales</taxon>
        <taxon>Coniochaetaceae</taxon>
        <taxon>Coniochaeta</taxon>
    </lineage>
</organism>
<name>A0A1J7K1S6_9PEZI</name>
<reference evidence="2 3" key="1">
    <citation type="submission" date="2016-10" db="EMBL/GenBank/DDBJ databases">
        <title>Draft genome sequence of Coniochaeta ligniaria NRRL30616, a lignocellulolytic fungus for bioabatement of inhibitors in plant biomass hydrolysates.</title>
        <authorList>
            <consortium name="DOE Joint Genome Institute"/>
            <person name="Jimenez D.J."/>
            <person name="Hector R.E."/>
            <person name="Riley R."/>
            <person name="Sun H."/>
            <person name="Grigoriev I.V."/>
            <person name="Van Elsas J.D."/>
            <person name="Nichols N.N."/>
        </authorList>
    </citation>
    <scope>NUCLEOTIDE SEQUENCE [LARGE SCALE GENOMIC DNA]</scope>
    <source>
        <strain evidence="2 3">NRRL 30616</strain>
    </source>
</reference>
<evidence type="ECO:0000256" key="1">
    <source>
        <dbReference type="SAM" id="Phobius"/>
    </source>
</evidence>
<dbReference type="OrthoDB" id="2522565at2759"/>
<gene>
    <name evidence="2" type="ORF">CONLIGDRAFT_627728</name>
</gene>
<keyword evidence="1" id="KW-0812">Transmembrane</keyword>
<dbReference type="STRING" id="1408157.A0A1J7K1S6"/>
<dbReference type="InParanoid" id="A0A1J7K1S6"/>
<proteinExistence type="predicted"/>
<feature type="transmembrane region" description="Helical" evidence="1">
    <location>
        <begin position="9"/>
        <end position="27"/>
    </location>
</feature>
<keyword evidence="1" id="KW-1133">Transmembrane helix</keyword>
<sequence>MLVRELKRVLIFSVPTVVLLYLVVGLFRGSLAPSGLIDHAFSKTSPAQSTTLYHLKPSPNTHHEIFSLSTADRRYFLVDFGPGQEGAINPNIIPHPTDDGVYAIVAQEVARGTPTFHEVACYASFNGTALSCNEAPRLLPIEPTRGLPCPKKYELLDMNNGPHDARVFWGPHSAYTIYGSNSKFSCFGQFIQNFPVLMDWTADMAPQDFFRTGTEIERPGQHGDIEKNWFVFWDSSDQIYAHYDVQPRAFAQLAENGSVGADLGPLAATADTACLAKHMPPLASGDETIHQATNSLSVTLCKRSDAACVADASNTVVFTIFHHKTFKDLHSVYEPYVLAFRQEAPFEVYGVSQKPLWIHGRGTRDDGVTEMMFVTSISWKGRTQRYHGYLDDEMFLGFGIEDKGTGGIDVLAEDVLAGLGLCSGV</sequence>
<dbReference type="EMBL" id="KV875093">
    <property type="protein sequence ID" value="OIW35676.1"/>
    <property type="molecule type" value="Genomic_DNA"/>
</dbReference>
<accession>A0A1J7K1S6</accession>
<dbReference type="AlphaFoldDB" id="A0A1J7K1S6"/>
<evidence type="ECO:0000313" key="2">
    <source>
        <dbReference type="EMBL" id="OIW35676.1"/>
    </source>
</evidence>
<protein>
    <submittedName>
        <fullName evidence="2">Uncharacterized protein</fullName>
    </submittedName>
</protein>
<evidence type="ECO:0000313" key="3">
    <source>
        <dbReference type="Proteomes" id="UP000182658"/>
    </source>
</evidence>
<keyword evidence="1" id="KW-0472">Membrane</keyword>